<protein>
    <recommendedName>
        <fullName evidence="4">CRN domain-containing protein-containing protein</fullName>
    </recommendedName>
</protein>
<evidence type="ECO:0000313" key="3">
    <source>
        <dbReference type="Proteomes" id="UP000277300"/>
    </source>
</evidence>
<name>A0A3F2RMR7_9STRA</name>
<dbReference type="OrthoDB" id="122204at2759"/>
<organism evidence="2 3">
    <name type="scientific">Phytophthora kernoviae</name>
    <dbReference type="NCBI Taxonomy" id="325452"/>
    <lineage>
        <taxon>Eukaryota</taxon>
        <taxon>Sar</taxon>
        <taxon>Stramenopiles</taxon>
        <taxon>Oomycota</taxon>
        <taxon>Peronosporomycetes</taxon>
        <taxon>Peronosporales</taxon>
        <taxon>Peronosporaceae</taxon>
        <taxon>Phytophthora</taxon>
    </lineage>
</organism>
<sequence>MARKWFQLVGEDGNALISADAVSVNIKDVDSFRDAVKEKCSNTLANVDAANLTVFANRATYEANQEPLKSSAALVDLGKDEDGALIVQVHQRAESAPIYFILPETREKVEKAVFVIVEEDEDFSGVGMGVFFSPTLAVTCDHNLTEQHTVGSAVLLALKEEMVDVEVVARNSELDYAILKASSPRI</sequence>
<gene>
    <name evidence="2" type="ORF">BBP00_00005837</name>
</gene>
<accession>A0A3F2RMR7</accession>
<comment type="caution">
    <text evidence="2">The sequence shown here is derived from an EMBL/GenBank/DDBJ whole genome shotgun (WGS) entry which is preliminary data.</text>
</comment>
<dbReference type="InterPro" id="IPR043504">
    <property type="entry name" value="Peptidase_S1_PA_chymotrypsin"/>
</dbReference>
<reference evidence="2 3" key="1">
    <citation type="submission" date="2018-07" db="EMBL/GenBank/DDBJ databases">
        <title>Genome sequencing of oomycete isolates from Chile give support for New Zealand origin for Phytophthora kernoviae and make available the first Nothophytophthora sp. genome.</title>
        <authorList>
            <person name="Studholme D.J."/>
            <person name="Sanfuentes E."/>
            <person name="Panda P."/>
            <person name="Hill R."/>
            <person name="Sambles C."/>
            <person name="Grant M."/>
            <person name="Williams N.M."/>
            <person name="Mcdougal R.L."/>
        </authorList>
    </citation>
    <scope>NUCLEOTIDE SEQUENCE [LARGE SCALE GENOMIC DNA]</scope>
    <source>
        <strain evidence="2">Chile6</strain>
    </source>
</reference>
<evidence type="ECO:0000313" key="2">
    <source>
        <dbReference type="EMBL" id="RLN60676.1"/>
    </source>
</evidence>
<dbReference type="SUPFAM" id="SSF50494">
    <property type="entry name" value="Trypsin-like serine proteases"/>
    <property type="match status" value="1"/>
</dbReference>
<evidence type="ECO:0000256" key="1">
    <source>
        <dbReference type="ARBA" id="ARBA00023026"/>
    </source>
</evidence>
<dbReference type="InterPro" id="IPR009003">
    <property type="entry name" value="Peptidase_S1_PA"/>
</dbReference>
<dbReference type="Proteomes" id="UP000277300">
    <property type="component" value="Unassembled WGS sequence"/>
</dbReference>
<proteinExistence type="predicted"/>
<dbReference type="AlphaFoldDB" id="A0A3F2RMR7"/>
<evidence type="ECO:0008006" key="4">
    <source>
        <dbReference type="Google" id="ProtNLM"/>
    </source>
</evidence>
<keyword evidence="1" id="KW-0843">Virulence</keyword>
<dbReference type="Gene3D" id="2.40.10.10">
    <property type="entry name" value="Trypsin-like serine proteases"/>
    <property type="match status" value="1"/>
</dbReference>
<dbReference type="EMBL" id="MBDO02000181">
    <property type="protein sequence ID" value="RLN60676.1"/>
    <property type="molecule type" value="Genomic_DNA"/>
</dbReference>